<reference evidence="3" key="1">
    <citation type="submission" date="2020-02" db="EMBL/GenBank/DDBJ databases">
        <authorList>
            <person name="Palmer J.M."/>
        </authorList>
    </citation>
    <scope>NUCLEOTIDE SEQUENCE</scope>
    <source>
        <strain evidence="3">EPUS1.4</strain>
        <tissue evidence="3">Thallus</tissue>
    </source>
</reference>
<feature type="region of interest" description="Disordered" evidence="1">
    <location>
        <begin position="1"/>
        <end position="78"/>
    </location>
</feature>
<organism evidence="3 4">
    <name type="scientific">Endocarpon pusillum</name>
    <dbReference type="NCBI Taxonomy" id="364733"/>
    <lineage>
        <taxon>Eukaryota</taxon>
        <taxon>Fungi</taxon>
        <taxon>Dikarya</taxon>
        <taxon>Ascomycota</taxon>
        <taxon>Pezizomycotina</taxon>
        <taxon>Eurotiomycetes</taxon>
        <taxon>Chaetothyriomycetidae</taxon>
        <taxon>Verrucariales</taxon>
        <taxon>Verrucariaceae</taxon>
        <taxon>Endocarpon</taxon>
    </lineage>
</organism>
<evidence type="ECO:0000313" key="3">
    <source>
        <dbReference type="EMBL" id="KAF7504067.1"/>
    </source>
</evidence>
<keyword evidence="2" id="KW-0472">Membrane</keyword>
<sequence>MLHPAIENSGIATEASSQTLTSLGTAEFSHNNDPGLQKADNGPRPETRNDEEREDPNLIDRDGPNDPADPPNTGPNLRKRMVTMFPVSMRLTIGLTSSVFSAAGLIFFRAVQCRNRSTNPGTSLFLLGFAFDLLPGAQPPRRIGAWFHCSMLRSFAVFQISVAVAQNIYTTLVSDSAVAFSVVLRWPLLAVR</sequence>
<dbReference type="OrthoDB" id="5296287at2759"/>
<evidence type="ECO:0000256" key="1">
    <source>
        <dbReference type="SAM" id="MobiDB-lite"/>
    </source>
</evidence>
<accession>A0A8H7ABE6</accession>
<proteinExistence type="predicted"/>
<evidence type="ECO:0000256" key="2">
    <source>
        <dbReference type="SAM" id="Phobius"/>
    </source>
</evidence>
<evidence type="ECO:0000313" key="4">
    <source>
        <dbReference type="Proteomes" id="UP000606974"/>
    </source>
</evidence>
<protein>
    <submittedName>
        <fullName evidence="3">Uncharacterized protein</fullName>
    </submittedName>
</protein>
<keyword evidence="2" id="KW-1133">Transmembrane helix</keyword>
<name>A0A8H7ABE6_9EURO</name>
<feature type="transmembrane region" description="Helical" evidence="2">
    <location>
        <begin position="87"/>
        <end position="108"/>
    </location>
</feature>
<feature type="compositionally biased region" description="Basic and acidic residues" evidence="1">
    <location>
        <begin position="41"/>
        <end position="64"/>
    </location>
</feature>
<dbReference type="Proteomes" id="UP000606974">
    <property type="component" value="Unassembled WGS sequence"/>
</dbReference>
<comment type="caution">
    <text evidence="3">The sequence shown here is derived from an EMBL/GenBank/DDBJ whole genome shotgun (WGS) entry which is preliminary data.</text>
</comment>
<feature type="compositionally biased region" description="Polar residues" evidence="1">
    <location>
        <begin position="10"/>
        <end position="34"/>
    </location>
</feature>
<keyword evidence="4" id="KW-1185">Reference proteome</keyword>
<keyword evidence="2" id="KW-0812">Transmembrane</keyword>
<dbReference type="AlphaFoldDB" id="A0A8H7ABE6"/>
<gene>
    <name evidence="3" type="ORF">GJ744_002832</name>
</gene>
<dbReference type="EMBL" id="JAACFV010000150">
    <property type="protein sequence ID" value="KAF7504067.1"/>
    <property type="molecule type" value="Genomic_DNA"/>
</dbReference>